<comment type="subcellular location">
    <subcellularLocation>
        <location evidence="11">Cytoplasm</location>
    </subcellularLocation>
</comment>
<proteinExistence type="inferred from homology"/>
<dbReference type="PANTHER" id="PTHR43665:SF1">
    <property type="entry name" value="ISOPENTENYL-DIPHOSPHATE DELTA-ISOMERASE"/>
    <property type="match status" value="1"/>
</dbReference>
<feature type="binding site" evidence="11">
    <location>
        <position position="108"/>
    </location>
    <ligand>
        <name>FMN</name>
        <dbReference type="ChEBI" id="CHEBI:58210"/>
    </ligand>
</feature>
<dbReference type="PIRSF" id="PIRSF003314">
    <property type="entry name" value="IPP_isomerase"/>
    <property type="match status" value="1"/>
</dbReference>
<dbReference type="CDD" id="cd02811">
    <property type="entry name" value="IDI-2_FMN"/>
    <property type="match status" value="1"/>
</dbReference>
<dbReference type="GO" id="GO:0070402">
    <property type="term" value="F:NADPH binding"/>
    <property type="evidence" value="ECO:0007669"/>
    <property type="project" value="UniProtKB-UniRule"/>
</dbReference>
<feature type="binding site" evidence="11">
    <location>
        <position position="202"/>
    </location>
    <ligand>
        <name>FMN</name>
        <dbReference type="ChEBI" id="CHEBI:58210"/>
    </ligand>
</feature>
<dbReference type="EC" id="5.3.3.2" evidence="11"/>
<dbReference type="EMBL" id="MPIN01000002">
    <property type="protein sequence ID" value="OJH41180.1"/>
    <property type="molecule type" value="Genomic_DNA"/>
</dbReference>
<evidence type="ECO:0000256" key="2">
    <source>
        <dbReference type="ARBA" id="ARBA00022490"/>
    </source>
</evidence>
<keyword evidence="7 11" id="KW-0521">NADP</keyword>
<comment type="function">
    <text evidence="11">Involved in the biosynthesis of isoprenoids. Catalyzes the 1,3-allylic rearrangement of the homoallylic substrate isopentenyl (IPP) to its allylic isomer, dimethylallyl diphosphate (DMAPP).</text>
</comment>
<dbReference type="PANTHER" id="PTHR43665">
    <property type="entry name" value="ISOPENTENYL-DIPHOSPHATE DELTA-ISOMERASE"/>
    <property type="match status" value="1"/>
</dbReference>
<dbReference type="STRING" id="83449.BON30_09860"/>
<dbReference type="InterPro" id="IPR013785">
    <property type="entry name" value="Aldolase_TIM"/>
</dbReference>
<comment type="catalytic activity">
    <reaction evidence="11">
        <text>isopentenyl diphosphate = dimethylallyl diphosphate</text>
        <dbReference type="Rhea" id="RHEA:23284"/>
        <dbReference type="ChEBI" id="CHEBI:57623"/>
        <dbReference type="ChEBI" id="CHEBI:128769"/>
        <dbReference type="EC" id="5.3.3.2"/>
    </reaction>
</comment>
<dbReference type="NCBIfam" id="TIGR02151">
    <property type="entry name" value="IPP_isom_2"/>
    <property type="match status" value="1"/>
</dbReference>
<feature type="binding site" evidence="11">
    <location>
        <position position="171"/>
    </location>
    <ligand>
        <name>Mg(2+)</name>
        <dbReference type="ChEBI" id="CHEBI:18420"/>
    </ligand>
</feature>
<accession>A0A1L9BFZ9</accession>
<feature type="binding site" evidence="11">
    <location>
        <position position="170"/>
    </location>
    <ligand>
        <name>substrate</name>
    </ligand>
</feature>
<dbReference type="RefSeq" id="WP_071897612.1">
    <property type="nucleotide sequence ID" value="NZ_MPIN01000002.1"/>
</dbReference>
<dbReference type="GO" id="GO:0016491">
    <property type="term" value="F:oxidoreductase activity"/>
    <property type="evidence" value="ECO:0007669"/>
    <property type="project" value="InterPro"/>
</dbReference>
<keyword evidence="2 11" id="KW-0963">Cytoplasm</keyword>
<keyword evidence="3 11" id="KW-0285">Flavoprotein</keyword>
<feature type="binding site" evidence="11">
    <location>
        <begin position="19"/>
        <end position="20"/>
    </location>
    <ligand>
        <name>substrate</name>
    </ligand>
</feature>
<dbReference type="OrthoDB" id="9795032at2"/>
<dbReference type="GO" id="GO:0000287">
    <property type="term" value="F:magnesium ion binding"/>
    <property type="evidence" value="ECO:0007669"/>
    <property type="project" value="UniProtKB-UniRule"/>
</dbReference>
<dbReference type="Gene3D" id="3.20.20.70">
    <property type="entry name" value="Aldolase class I"/>
    <property type="match status" value="1"/>
</dbReference>
<comment type="cofactor">
    <cofactor evidence="1 11">
        <name>FMN</name>
        <dbReference type="ChEBI" id="CHEBI:58210"/>
    </cofactor>
</comment>
<evidence type="ECO:0000313" key="14">
    <source>
        <dbReference type="Proteomes" id="UP000182229"/>
    </source>
</evidence>
<reference evidence="14" key="1">
    <citation type="submission" date="2016-11" db="EMBL/GenBank/DDBJ databases">
        <authorList>
            <person name="Shukria A."/>
            <person name="Stevens D.C."/>
        </authorList>
    </citation>
    <scope>NUCLEOTIDE SEQUENCE [LARGE SCALE GENOMIC DNA]</scope>
    <source>
        <strain evidence="14">Cbfe23</strain>
    </source>
</reference>
<evidence type="ECO:0000256" key="8">
    <source>
        <dbReference type="ARBA" id="ARBA00023229"/>
    </source>
</evidence>
<comment type="similarity">
    <text evidence="11">Belongs to the IPP isomerase type 2 family.</text>
</comment>
<dbReference type="GO" id="GO:0004452">
    <property type="term" value="F:isopentenyl-diphosphate delta-isomerase activity"/>
    <property type="evidence" value="ECO:0007669"/>
    <property type="project" value="UniProtKB-UniRule"/>
</dbReference>
<dbReference type="Proteomes" id="UP000182229">
    <property type="component" value="Unassembled WGS sequence"/>
</dbReference>
<evidence type="ECO:0000256" key="9">
    <source>
        <dbReference type="ARBA" id="ARBA00023235"/>
    </source>
</evidence>
<dbReference type="HAMAP" id="MF_00354">
    <property type="entry name" value="Idi_2"/>
    <property type="match status" value="1"/>
</dbReference>
<feature type="binding site" evidence="11">
    <location>
        <begin position="78"/>
        <end position="80"/>
    </location>
    <ligand>
        <name>FMN</name>
        <dbReference type="ChEBI" id="CHEBI:58210"/>
    </ligand>
</feature>
<evidence type="ECO:0000256" key="1">
    <source>
        <dbReference type="ARBA" id="ARBA00001917"/>
    </source>
</evidence>
<comment type="caution">
    <text evidence="13">The sequence shown here is derived from an EMBL/GenBank/DDBJ whole genome shotgun (WGS) entry which is preliminary data.</text>
</comment>
<evidence type="ECO:0000256" key="11">
    <source>
        <dbReference type="HAMAP-Rule" id="MF_00354"/>
    </source>
</evidence>
<evidence type="ECO:0000256" key="3">
    <source>
        <dbReference type="ARBA" id="ARBA00022630"/>
    </source>
</evidence>
<comment type="cofactor">
    <cofactor evidence="11">
        <name>Mg(2+)</name>
        <dbReference type="ChEBI" id="CHEBI:18420"/>
    </cofactor>
</comment>
<dbReference type="InterPro" id="IPR000262">
    <property type="entry name" value="FMN-dep_DH"/>
</dbReference>
<feature type="binding site" evidence="11">
    <location>
        <begin position="303"/>
        <end position="304"/>
    </location>
    <ligand>
        <name>FMN</name>
        <dbReference type="ChEBI" id="CHEBI:58210"/>
    </ligand>
</feature>
<dbReference type="SMART" id="SM01240">
    <property type="entry name" value="IMPDH"/>
    <property type="match status" value="1"/>
</dbReference>
<comment type="cofactor">
    <cofactor evidence="11">
        <name>NADPH</name>
        <dbReference type="ChEBI" id="CHEBI:57783"/>
    </cofactor>
</comment>
<feature type="domain" description="FMN-dependent dehydrogenase" evidence="12">
    <location>
        <begin position="188"/>
        <end position="347"/>
    </location>
</feature>
<dbReference type="InterPro" id="IPR011179">
    <property type="entry name" value="IPdP_isomerase"/>
</dbReference>
<feature type="binding site" evidence="11">
    <location>
        <begin position="282"/>
        <end position="284"/>
    </location>
    <ligand>
        <name>FMN</name>
        <dbReference type="ChEBI" id="CHEBI:58210"/>
    </ligand>
</feature>
<sequence length="362" mass="38107">MVPNQGRRHVTDEEATAKRKDAHLDLCATGDVEPLGNSTLLEDVRLVHCAMPELSVDEVDLSTEFLGKTLRYPLLITGMTGGTERAGVVNRDLALLAERHGLAFGVGSQRAMAENPQAAESFQVRRVAPTVPLLGNIGLYQAVRMGVDGVRRLADAIGADGMALHLNAGQELTQPEGDRDFRGGYQIVEQLVRAFGARLLVKETGCGIGPDVARRLVELGVRNLDVSGLGGTSWVRVEQLRAEGVQAQVGAEFSNWGIPTAAAIASVRRAVGSGTRLVASGGLRTGLDAAKVIALGADVAGMALPLFRAQQAGGVEGAEKALAVILASLRQAFVLTGSASCADLQRKPRIIGGQLKDWLATL</sequence>
<dbReference type="AlphaFoldDB" id="A0A1L9BFZ9"/>
<protein>
    <recommendedName>
        <fullName evidence="11">Isopentenyl-diphosphate delta-isomerase</fullName>
        <shortName evidence="11">IPP isomerase</shortName>
        <ecNumber evidence="11">5.3.3.2</ecNumber>
    </recommendedName>
    <alternativeName>
        <fullName evidence="11">Isopentenyl diphosphate:dimethylallyl diphosphate isomerase</fullName>
    </alternativeName>
    <alternativeName>
        <fullName evidence="11">Isopentenyl pyrophosphate isomerase</fullName>
    </alternativeName>
    <alternativeName>
        <fullName evidence="11">Type 2 isopentenyl diphosphate isomerase</fullName>
        <shortName evidence="11">IDI-2</shortName>
    </alternativeName>
</protein>
<feature type="binding site" evidence="11">
    <location>
        <position position="77"/>
    </location>
    <ligand>
        <name>FMN</name>
        <dbReference type="ChEBI" id="CHEBI:58210"/>
    </ligand>
</feature>
<dbReference type="GO" id="GO:0008299">
    <property type="term" value="P:isoprenoid biosynthetic process"/>
    <property type="evidence" value="ECO:0007669"/>
    <property type="project" value="UniProtKB-UniRule"/>
</dbReference>
<keyword evidence="14" id="KW-1185">Reference proteome</keyword>
<feature type="binding site" evidence="11">
    <location>
        <begin position="108"/>
        <end position="110"/>
    </location>
    <ligand>
        <name>substrate</name>
    </ligand>
</feature>
<evidence type="ECO:0000256" key="5">
    <source>
        <dbReference type="ARBA" id="ARBA00022723"/>
    </source>
</evidence>
<gene>
    <name evidence="11" type="primary">fni</name>
    <name evidence="13" type="ORF">BON30_09860</name>
</gene>
<keyword evidence="9 11" id="KW-0413">Isomerase</keyword>
<feature type="binding site" evidence="11">
    <location>
        <position position="136"/>
    </location>
    <ligand>
        <name>FMN</name>
        <dbReference type="ChEBI" id="CHEBI:58210"/>
    </ligand>
</feature>
<dbReference type="GO" id="GO:0010181">
    <property type="term" value="F:FMN binding"/>
    <property type="evidence" value="ECO:0007669"/>
    <property type="project" value="UniProtKB-UniRule"/>
</dbReference>
<evidence type="ECO:0000259" key="12">
    <source>
        <dbReference type="Pfam" id="PF01070"/>
    </source>
</evidence>
<keyword evidence="6 11" id="KW-0460">Magnesium</keyword>
<comment type="subunit">
    <text evidence="10 11">Homooctamer. Dimer of tetramers.</text>
</comment>
<keyword evidence="5 11" id="KW-0479">Metal-binding</keyword>
<evidence type="ECO:0000256" key="4">
    <source>
        <dbReference type="ARBA" id="ARBA00022643"/>
    </source>
</evidence>
<dbReference type="SUPFAM" id="SSF51395">
    <property type="entry name" value="FMN-linked oxidoreductases"/>
    <property type="match status" value="1"/>
</dbReference>
<dbReference type="Pfam" id="PF01070">
    <property type="entry name" value="FMN_dh"/>
    <property type="match status" value="1"/>
</dbReference>
<evidence type="ECO:0000256" key="7">
    <source>
        <dbReference type="ARBA" id="ARBA00022857"/>
    </source>
</evidence>
<feature type="binding site" evidence="11">
    <location>
        <position position="227"/>
    </location>
    <ligand>
        <name>FMN</name>
        <dbReference type="ChEBI" id="CHEBI:58210"/>
    </ligand>
</feature>
<dbReference type="GO" id="GO:0005737">
    <property type="term" value="C:cytoplasm"/>
    <property type="evidence" value="ECO:0007669"/>
    <property type="project" value="UniProtKB-SubCell"/>
</dbReference>
<organism evidence="13 14">
    <name type="scientific">Cystobacter ferrugineus</name>
    <dbReference type="NCBI Taxonomy" id="83449"/>
    <lineage>
        <taxon>Bacteria</taxon>
        <taxon>Pseudomonadati</taxon>
        <taxon>Myxococcota</taxon>
        <taxon>Myxococcia</taxon>
        <taxon>Myxococcales</taxon>
        <taxon>Cystobacterineae</taxon>
        <taxon>Archangiaceae</taxon>
        <taxon>Cystobacter</taxon>
    </lineage>
</organism>
<keyword evidence="8 11" id="KW-0414">Isoprene biosynthesis</keyword>
<name>A0A1L9BFZ9_9BACT</name>
<evidence type="ECO:0000313" key="13">
    <source>
        <dbReference type="EMBL" id="OJH41180.1"/>
    </source>
</evidence>
<feature type="binding site" evidence="11">
    <location>
        <position position="232"/>
    </location>
    <ligand>
        <name>FMN</name>
        <dbReference type="ChEBI" id="CHEBI:58210"/>
    </ligand>
</feature>
<evidence type="ECO:0000256" key="6">
    <source>
        <dbReference type="ARBA" id="ARBA00022842"/>
    </source>
</evidence>
<keyword evidence="4 11" id="KW-0288">FMN</keyword>
<reference evidence="13 14" key="2">
    <citation type="submission" date="2016-12" db="EMBL/GenBank/DDBJ databases">
        <title>Draft Genome Sequence of Cystobacter ferrugineus Strain Cbfe23.</title>
        <authorList>
            <person name="Akbar S."/>
            <person name="Dowd S.E."/>
            <person name="Stevens D.C."/>
        </authorList>
    </citation>
    <scope>NUCLEOTIDE SEQUENCE [LARGE SCALE GENOMIC DNA]</scope>
    <source>
        <strain evidence="13 14">Cbfe23</strain>
    </source>
</reference>
<evidence type="ECO:0000256" key="10">
    <source>
        <dbReference type="ARBA" id="ARBA00025810"/>
    </source>
</evidence>